<protein>
    <submittedName>
        <fullName evidence="1">Uncharacterized protein</fullName>
    </submittedName>
</protein>
<reference evidence="2" key="1">
    <citation type="submission" date="2013-06" db="EMBL/GenBank/DDBJ databases">
        <authorList>
            <person name="Zhao Q."/>
        </authorList>
    </citation>
    <scope>NUCLEOTIDE SEQUENCE</scope>
    <source>
        <strain evidence="2">cv. W1943</strain>
    </source>
</reference>
<reference evidence="1" key="2">
    <citation type="submission" date="2015-06" db="UniProtKB">
        <authorList>
            <consortium name="EnsemblPlants"/>
        </authorList>
    </citation>
    <scope>IDENTIFICATION</scope>
</reference>
<dbReference type="HOGENOM" id="CLU_151537_0_0_1"/>
<dbReference type="EnsemblPlants" id="ORUFI05G07150.1">
    <property type="protein sequence ID" value="ORUFI05G07150.1"/>
    <property type="gene ID" value="ORUFI05G07150"/>
</dbReference>
<dbReference type="OMA" id="QQRGFEM"/>
<organism evidence="1 2">
    <name type="scientific">Oryza rufipogon</name>
    <name type="common">Brownbeard rice</name>
    <name type="synonym">Asian wild rice</name>
    <dbReference type="NCBI Taxonomy" id="4529"/>
    <lineage>
        <taxon>Eukaryota</taxon>
        <taxon>Viridiplantae</taxon>
        <taxon>Streptophyta</taxon>
        <taxon>Embryophyta</taxon>
        <taxon>Tracheophyta</taxon>
        <taxon>Spermatophyta</taxon>
        <taxon>Magnoliopsida</taxon>
        <taxon>Liliopsida</taxon>
        <taxon>Poales</taxon>
        <taxon>Poaceae</taxon>
        <taxon>BOP clade</taxon>
        <taxon>Oryzoideae</taxon>
        <taxon>Oryzeae</taxon>
        <taxon>Oryzinae</taxon>
        <taxon>Oryza</taxon>
    </lineage>
</organism>
<proteinExistence type="predicted"/>
<sequence>MAAVDGAAAAVEIRRWQQRGFEMLRLVAAVTQNQRWLQGLFGSGRGSSGERRHGHVAGSWLTVCSLVQCLGGIGNNINKGSLVIATFLFALHNIGMTLKPPFVFNPNPIPRVKERGWSRHRACGGGDRRERWAHAAATTAARVKGACSGGAN</sequence>
<dbReference type="AlphaFoldDB" id="A0A0E0PIT1"/>
<evidence type="ECO:0000313" key="1">
    <source>
        <dbReference type="EnsemblPlants" id="ORUFI05G07150.1"/>
    </source>
</evidence>
<accession>A0A0E0PIT1</accession>
<dbReference type="Gramene" id="ORUFI05G07150.1">
    <property type="protein sequence ID" value="ORUFI05G07150.1"/>
    <property type="gene ID" value="ORUFI05G07150"/>
</dbReference>
<name>A0A0E0PIT1_ORYRU</name>
<evidence type="ECO:0000313" key="2">
    <source>
        <dbReference type="Proteomes" id="UP000008022"/>
    </source>
</evidence>
<dbReference type="Proteomes" id="UP000008022">
    <property type="component" value="Unassembled WGS sequence"/>
</dbReference>
<keyword evidence="2" id="KW-1185">Reference proteome</keyword>